<sequence>MRRPNNAIQKADGTLLEDLFHGSRGVIQPIDGSFFPPFRDLSFYCSNRRSFVIWSIKTSGHASNQGESLIDAVK</sequence>
<dbReference type="EMBL" id="JBBNAE010000001">
    <property type="protein sequence ID" value="KAK9154001.1"/>
    <property type="molecule type" value="Genomic_DNA"/>
</dbReference>
<gene>
    <name evidence="1" type="ORF">Sjap_001481</name>
</gene>
<comment type="caution">
    <text evidence="1">The sequence shown here is derived from an EMBL/GenBank/DDBJ whole genome shotgun (WGS) entry which is preliminary data.</text>
</comment>
<accession>A0AAP0PV31</accession>
<organism evidence="1 2">
    <name type="scientific">Stephania japonica</name>
    <dbReference type="NCBI Taxonomy" id="461633"/>
    <lineage>
        <taxon>Eukaryota</taxon>
        <taxon>Viridiplantae</taxon>
        <taxon>Streptophyta</taxon>
        <taxon>Embryophyta</taxon>
        <taxon>Tracheophyta</taxon>
        <taxon>Spermatophyta</taxon>
        <taxon>Magnoliopsida</taxon>
        <taxon>Ranunculales</taxon>
        <taxon>Menispermaceae</taxon>
        <taxon>Menispermoideae</taxon>
        <taxon>Cissampelideae</taxon>
        <taxon>Stephania</taxon>
    </lineage>
</organism>
<dbReference type="AlphaFoldDB" id="A0AAP0PV31"/>
<keyword evidence="2" id="KW-1185">Reference proteome</keyword>
<dbReference type="Proteomes" id="UP001417504">
    <property type="component" value="Unassembled WGS sequence"/>
</dbReference>
<evidence type="ECO:0000313" key="1">
    <source>
        <dbReference type="EMBL" id="KAK9154001.1"/>
    </source>
</evidence>
<proteinExistence type="predicted"/>
<name>A0AAP0PV31_9MAGN</name>
<protein>
    <submittedName>
        <fullName evidence="1">Uncharacterized protein</fullName>
    </submittedName>
</protein>
<evidence type="ECO:0000313" key="2">
    <source>
        <dbReference type="Proteomes" id="UP001417504"/>
    </source>
</evidence>
<reference evidence="1 2" key="1">
    <citation type="submission" date="2024-01" db="EMBL/GenBank/DDBJ databases">
        <title>Genome assemblies of Stephania.</title>
        <authorList>
            <person name="Yang L."/>
        </authorList>
    </citation>
    <scope>NUCLEOTIDE SEQUENCE [LARGE SCALE GENOMIC DNA]</scope>
    <source>
        <strain evidence="1">QJT</strain>
        <tissue evidence="1">Leaf</tissue>
    </source>
</reference>